<dbReference type="Proteomes" id="UP001251528">
    <property type="component" value="Unassembled WGS sequence"/>
</dbReference>
<gene>
    <name evidence="1" type="ORF">QQS21_008886</name>
</gene>
<accession>A0AAJ0FW47</accession>
<dbReference type="AlphaFoldDB" id="A0AAJ0FW47"/>
<name>A0AAJ0FW47_9HYPO</name>
<protein>
    <submittedName>
        <fullName evidence="1">Uncharacterized protein</fullName>
    </submittedName>
</protein>
<proteinExistence type="predicted"/>
<keyword evidence="2" id="KW-1185">Reference proteome</keyword>
<evidence type="ECO:0000313" key="2">
    <source>
        <dbReference type="Proteomes" id="UP001251528"/>
    </source>
</evidence>
<comment type="caution">
    <text evidence="1">The sequence shown here is derived from an EMBL/GenBank/DDBJ whole genome shotgun (WGS) entry which is preliminary data.</text>
</comment>
<reference evidence="1" key="1">
    <citation type="submission" date="2023-06" db="EMBL/GenBank/DDBJ databases">
        <title>Conoideocrella luteorostrata (Hypocreales: Clavicipitaceae), a potential biocontrol fungus for elongate hemlock scale in United States Christmas tree production areas.</title>
        <authorList>
            <person name="Barrett H."/>
            <person name="Lovett B."/>
            <person name="Macias A.M."/>
            <person name="Stajich J.E."/>
            <person name="Kasson M.T."/>
        </authorList>
    </citation>
    <scope>NUCLEOTIDE SEQUENCE</scope>
    <source>
        <strain evidence="1">ARSEF 14590</strain>
    </source>
</reference>
<dbReference type="EMBL" id="JASWJB010000213">
    <property type="protein sequence ID" value="KAK2593398.1"/>
    <property type="molecule type" value="Genomic_DNA"/>
</dbReference>
<sequence length="138" mass="15293">MSGGFYKYRCKYFYTHNCENWVWVNNSPCATCLAEGRDDEKVPGPVSMLSRDINVPCVHNGILQYTLMELVAPSEPGEHWTLRDKAARPPPAVPVTSAMPVTTGIISAGFGEQPGGNNYRITPHDPKIPDYGRVEALR</sequence>
<organism evidence="1 2">
    <name type="scientific">Conoideocrella luteorostrata</name>
    <dbReference type="NCBI Taxonomy" id="1105319"/>
    <lineage>
        <taxon>Eukaryota</taxon>
        <taxon>Fungi</taxon>
        <taxon>Dikarya</taxon>
        <taxon>Ascomycota</taxon>
        <taxon>Pezizomycotina</taxon>
        <taxon>Sordariomycetes</taxon>
        <taxon>Hypocreomycetidae</taxon>
        <taxon>Hypocreales</taxon>
        <taxon>Clavicipitaceae</taxon>
        <taxon>Conoideocrella</taxon>
    </lineage>
</organism>
<evidence type="ECO:0000313" key="1">
    <source>
        <dbReference type="EMBL" id="KAK2593398.1"/>
    </source>
</evidence>